<comment type="caution">
    <text evidence="1">The sequence shown here is derived from an EMBL/GenBank/DDBJ whole genome shotgun (WGS) entry which is preliminary data.</text>
</comment>
<name>A0ABV1E312_9FIRM</name>
<organism evidence="1 2">
    <name type="scientific">Solibaculum intestinale</name>
    <dbReference type="NCBI Taxonomy" id="3133165"/>
    <lineage>
        <taxon>Bacteria</taxon>
        <taxon>Bacillati</taxon>
        <taxon>Bacillota</taxon>
        <taxon>Clostridia</taxon>
        <taxon>Eubacteriales</taxon>
        <taxon>Oscillospiraceae</taxon>
        <taxon>Solibaculum</taxon>
    </lineage>
</organism>
<dbReference type="EMBL" id="JBBMFD010000016">
    <property type="protein sequence ID" value="MEQ2441017.1"/>
    <property type="molecule type" value="Genomic_DNA"/>
</dbReference>
<dbReference type="RefSeq" id="WP_349219876.1">
    <property type="nucleotide sequence ID" value="NZ_JBBMFD010000016.1"/>
</dbReference>
<evidence type="ECO:0000313" key="2">
    <source>
        <dbReference type="Proteomes" id="UP001489509"/>
    </source>
</evidence>
<proteinExistence type="predicted"/>
<sequence>MTSSKMGRPTDNPKDTPLFVRLDQECREILTAYCEQRNVNKAEAARRGIKKLKDDLKK</sequence>
<accession>A0ABV1E312</accession>
<gene>
    <name evidence="1" type="ORF">WMO26_09285</name>
</gene>
<dbReference type="Proteomes" id="UP001489509">
    <property type="component" value="Unassembled WGS sequence"/>
</dbReference>
<reference evidence="1 2" key="1">
    <citation type="submission" date="2024-03" db="EMBL/GenBank/DDBJ databases">
        <title>Human intestinal bacterial collection.</title>
        <authorList>
            <person name="Pauvert C."/>
            <person name="Hitch T.C.A."/>
            <person name="Clavel T."/>
        </authorList>
    </citation>
    <scope>NUCLEOTIDE SEQUENCE [LARGE SCALE GENOMIC DNA]</scope>
    <source>
        <strain evidence="1 2">CLA-JM-H44</strain>
    </source>
</reference>
<keyword evidence="2" id="KW-1185">Reference proteome</keyword>
<evidence type="ECO:0000313" key="1">
    <source>
        <dbReference type="EMBL" id="MEQ2441017.1"/>
    </source>
</evidence>
<evidence type="ECO:0008006" key="3">
    <source>
        <dbReference type="Google" id="ProtNLM"/>
    </source>
</evidence>
<protein>
    <recommendedName>
        <fullName evidence="3">CopG family transcriptional regulator</fullName>
    </recommendedName>
</protein>